<dbReference type="AlphaFoldDB" id="A0AAJ6ND62"/>
<dbReference type="Proteomes" id="UP001231736">
    <property type="component" value="Unassembled WGS sequence"/>
</dbReference>
<keyword evidence="1" id="KW-0175">Coiled coil</keyword>
<evidence type="ECO:0000256" key="1">
    <source>
        <dbReference type="SAM" id="Coils"/>
    </source>
</evidence>
<evidence type="ECO:0000313" key="4">
    <source>
        <dbReference type="Proteomes" id="UP001231736"/>
    </source>
</evidence>
<dbReference type="RefSeq" id="WP_306375736.1">
    <property type="nucleotide sequence ID" value="NZ_JASAYT010000009.1"/>
</dbReference>
<protein>
    <submittedName>
        <fullName evidence="3">Uncharacterized protein</fullName>
    </submittedName>
</protein>
<gene>
    <name evidence="3" type="ORF">QJU97_04005</name>
</gene>
<keyword evidence="2" id="KW-1133">Transmembrane helix</keyword>
<name>A0AAJ6ND62_9PAST</name>
<feature type="coiled-coil region" evidence="1">
    <location>
        <begin position="23"/>
        <end position="54"/>
    </location>
</feature>
<comment type="caution">
    <text evidence="3">The sequence shown here is derived from an EMBL/GenBank/DDBJ whole genome shotgun (WGS) entry which is preliminary data.</text>
</comment>
<proteinExistence type="predicted"/>
<evidence type="ECO:0000313" key="3">
    <source>
        <dbReference type="EMBL" id="MDP8174623.1"/>
    </source>
</evidence>
<dbReference type="EMBL" id="JASAYT010000009">
    <property type="protein sequence ID" value="MDP8174623.1"/>
    <property type="molecule type" value="Genomic_DNA"/>
</dbReference>
<sequence>MLDSTTSKIIAGLVVHKIFCKPNKELEKRIKEQEEREQQELDREFEKANRISKECDELIAGLKAKGYLKPDPQPDNKEDEGTWKDTLLGFFGLIGMILFLVWLFS</sequence>
<reference evidence="3" key="1">
    <citation type="journal article" date="2023" name="Front. Microbiol.">
        <title>Phylogeography and host specificity of Pasteurellaceae pathogenic to sea-farmed fish in the north-east Atlantic.</title>
        <authorList>
            <person name="Gulla S."/>
            <person name="Colquhoun D.J."/>
            <person name="Olsen A.B."/>
            <person name="Spilsberg B."/>
            <person name="Lagesen K."/>
            <person name="Aakesson C.P."/>
            <person name="Strom S."/>
            <person name="Manji F."/>
            <person name="Birkbeck T.H."/>
            <person name="Nilsen H.K."/>
        </authorList>
    </citation>
    <scope>NUCLEOTIDE SEQUENCE</scope>
    <source>
        <strain evidence="3">98B1</strain>
    </source>
</reference>
<keyword evidence="2" id="KW-0812">Transmembrane</keyword>
<keyword evidence="2" id="KW-0472">Membrane</keyword>
<accession>A0AAJ6ND62</accession>
<feature type="transmembrane region" description="Helical" evidence="2">
    <location>
        <begin position="87"/>
        <end position="104"/>
    </location>
</feature>
<evidence type="ECO:0000256" key="2">
    <source>
        <dbReference type="SAM" id="Phobius"/>
    </source>
</evidence>
<organism evidence="3 4">
    <name type="scientific">Phocoenobacter skyensis</name>
    <dbReference type="NCBI Taxonomy" id="97481"/>
    <lineage>
        <taxon>Bacteria</taxon>
        <taxon>Pseudomonadati</taxon>
        <taxon>Pseudomonadota</taxon>
        <taxon>Gammaproteobacteria</taxon>
        <taxon>Pasteurellales</taxon>
        <taxon>Pasteurellaceae</taxon>
        <taxon>Phocoenobacter</taxon>
    </lineage>
</organism>